<dbReference type="Proteomes" id="UP000285301">
    <property type="component" value="Unassembled WGS sequence"/>
</dbReference>
<keyword evidence="2" id="KW-0677">Repeat</keyword>
<evidence type="ECO:0000259" key="5">
    <source>
        <dbReference type="PROSITE" id="PS51205"/>
    </source>
</evidence>
<dbReference type="SUPFAM" id="SSF50729">
    <property type="entry name" value="PH domain-like"/>
    <property type="match status" value="1"/>
</dbReference>
<dbReference type="InterPro" id="IPR001849">
    <property type="entry name" value="PH_domain"/>
</dbReference>
<evidence type="ECO:0000256" key="3">
    <source>
        <dbReference type="PROSITE-ProRule" id="PRU00235"/>
    </source>
</evidence>
<dbReference type="GO" id="GO:0031267">
    <property type="term" value="F:small GTPase binding"/>
    <property type="evidence" value="ECO:0007669"/>
    <property type="project" value="TreeGrafter"/>
</dbReference>
<sequence>MASIAETHFWVCNHTEDMVTINELEVNQLCFGEEHCLVLTKDGKIYSFGKNSFGQSGNGETGSEFCLVPLFIEHYENEGELFPLPKISSITCGPYNCAALSSDRRLFIWGANEKGQCLDVDNDKLLRPNYVKIKQQNSNCKSCSIENEELVQFLQVSCGQFHTLALSMKYELWSWGEVSTPQLGIKPSNLQTGTRQPPVKIDFLAGFRVIDISCGYDHSLAVVEANQFEDNCDYYCDSCLKYKTSKEKLNSFSKDKQSSLCPLGLPVHHLSSSFSQSSNSSSTSQLDVSLNNLTDSSIEISERFNSYMESSNFYESENSTSYLTQFVYKVSNAVKFYNRKNLSPNSDNCEFEMLSESMATDEILDENLLSEIENYENSFWAFRRTDSFKNLAQLKSHFRQSRNSDDFDQITLMEAKFSPKFTQSDGWYKNNQTEVWSWGRGDRGQLGQGDTLDRNNPCRIARLSGLHIRRVYASNKFSFALTSSGNVYSWGSNEYGQLGHKDSMNVLSPKLLDFQSPSTCWDIALGSHHCLILADTYFPSVALYYCGGHKKENFPNGKSCSSCIISEKKKVSNICNVKQLNLIDRSLIIKGVFAGGSFSCSLTLSSTDKYSIPNHHLFASFERRFHLLLRLIMRKIFHPLLQDNNFLKESSSNVLHPFTSMVALWSKLKDLVAINSYDARLFLQGRCELVSINMIDNFVEWIEIYKELIDSISNVIAVNGMSSYLKYMCLSPNIVVSLAEEVYGAKSTKKKSAQELLFILFSIPLKRINEYVVFMESFLKRDTDIRQIPSQVLNHWKLLRSYSNNEIKKAQNTRIFWESTSKKFSDFYCIPSRRLMKENKSDPLSIKSTTLPTSSNLLLSHTFTLFNDIFVYFCGQYITIPVETIWIESTDDSLSECEFRLLLPEDKITFCASSPESRTAWISAFNQSIKNALERQKYSDIILIMKKSLSFQDSSFVAPPASRNAFYQFKKHQVYKDATYLGSWVNAKLHGWGDLLWSDGRSFTGNFKDNVQNGKGAYKIPEPEGVTIYEGNWVNGLMKGYGCVKYPNGDSYEGNFENNERNGFGILRCGCFASCAASLYIGEWQNNKRHGYGVLDDIKSGEKFLGSWKDDVKHGNGTVVTVDSIYYEGTFVNDVLTGNGLLIFDDGTVYEGELGPSGLLKGKGVLKLPNGDSIVGIFNGFWSEDVKINGSYKKVVPKNGNENLFNENENPIGKYSIPADEKWVCVFEQCKQLLKYDSSSNKSAWDSIAVSVHNKKREMMKRSSPCDTVTLEVLEKIPKYAQKKEGSLTVDDYYDIKEYLLAACSCDFHPLGILISTLVDVYRSSYIGMGANLRLLPHAVSELSSFVRRIFEIVKFLFPDLPEYKSPLTIPVTEVSNKKSLTIGDIITNEDGQTCLTITASSLLHPILFPSLYPPLFTLYGLKCQNEDTQYWDRLLRWNKQSDMSLMSFLGVDENFYLIISDIDSGPPLRSCSYKATSLCKASEILQHISTAFTPVEKLRVVKESLDEIKREFPKDAVWGMDHLFPIFLFVVVRAKIKNLGAEIHFIQDLMDSHFEAGELGYMFTTLKASYNYIITEKLYNF</sequence>
<dbReference type="Gene3D" id="2.130.10.30">
    <property type="entry name" value="Regulator of chromosome condensation 1/beta-lactamase-inhibitor protein II"/>
    <property type="match status" value="2"/>
</dbReference>
<dbReference type="GO" id="GO:0005085">
    <property type="term" value="F:guanyl-nucleotide exchange factor activity"/>
    <property type="evidence" value="ECO:0007669"/>
    <property type="project" value="UniProtKB-KW"/>
</dbReference>
<feature type="repeat" description="RCC1" evidence="3">
    <location>
        <begin position="485"/>
        <end position="536"/>
    </location>
</feature>
<dbReference type="InterPro" id="IPR037191">
    <property type="entry name" value="VPS9_dom_sf"/>
</dbReference>
<dbReference type="PANTHER" id="PTHR46089">
    <property type="entry name" value="ALSIN HOMOLOG"/>
    <property type="match status" value="1"/>
</dbReference>
<feature type="repeat" description="RCC1" evidence="3">
    <location>
        <begin position="433"/>
        <end position="484"/>
    </location>
</feature>
<dbReference type="Pfam" id="PF00415">
    <property type="entry name" value="RCC1"/>
    <property type="match status" value="3"/>
</dbReference>
<dbReference type="SUPFAM" id="SSF82185">
    <property type="entry name" value="Histone H3 K4-specific methyltransferase SET7/9 N-terminal domain"/>
    <property type="match status" value="2"/>
</dbReference>
<comment type="caution">
    <text evidence="6">The sequence shown here is derived from an EMBL/GenBank/DDBJ whole genome shotgun (WGS) entry which is preliminary data.</text>
</comment>
<reference evidence="6 7" key="1">
    <citation type="journal article" date="2018" name="Gigascience">
        <title>Genomes of trombidid mites reveal novel predicted allergens and laterally-transferred genes associated with secondary metabolism.</title>
        <authorList>
            <person name="Dong X."/>
            <person name="Chaisiri K."/>
            <person name="Xia D."/>
            <person name="Armstrong S.D."/>
            <person name="Fang Y."/>
            <person name="Donnelly M.J."/>
            <person name="Kadowaki T."/>
            <person name="McGarry J.W."/>
            <person name="Darby A.C."/>
            <person name="Makepeace B.L."/>
        </authorList>
    </citation>
    <scope>NUCLEOTIDE SEQUENCE [LARGE SCALE GENOMIC DNA]</scope>
    <source>
        <strain evidence="6">UoL-WK</strain>
    </source>
</reference>
<protein>
    <submittedName>
        <fullName evidence="6">Alsin-like protein</fullName>
    </submittedName>
</protein>
<keyword evidence="7" id="KW-1185">Reference proteome</keyword>
<evidence type="ECO:0000259" key="4">
    <source>
        <dbReference type="PROSITE" id="PS50003"/>
    </source>
</evidence>
<dbReference type="InterPro" id="IPR003409">
    <property type="entry name" value="MORN"/>
</dbReference>
<feature type="repeat" description="RCC1" evidence="3">
    <location>
        <begin position="170"/>
        <end position="225"/>
    </location>
</feature>
<dbReference type="PROSITE" id="PS50003">
    <property type="entry name" value="PH_DOMAIN"/>
    <property type="match status" value="1"/>
</dbReference>
<evidence type="ECO:0000256" key="2">
    <source>
        <dbReference type="ARBA" id="ARBA00022737"/>
    </source>
</evidence>
<dbReference type="GO" id="GO:0005737">
    <property type="term" value="C:cytoplasm"/>
    <property type="evidence" value="ECO:0007669"/>
    <property type="project" value="TreeGrafter"/>
</dbReference>
<dbReference type="STRING" id="1965070.A0A443RC00"/>
<evidence type="ECO:0000256" key="1">
    <source>
        <dbReference type="ARBA" id="ARBA00022658"/>
    </source>
</evidence>
<dbReference type="InterPro" id="IPR011993">
    <property type="entry name" value="PH-like_dom_sf"/>
</dbReference>
<dbReference type="PROSITE" id="PS00626">
    <property type="entry name" value="RCC1_2"/>
    <property type="match status" value="2"/>
</dbReference>
<dbReference type="SUPFAM" id="SSF109993">
    <property type="entry name" value="VPS9 domain"/>
    <property type="match status" value="1"/>
</dbReference>
<name>A0A443RC00_9ACAR</name>
<dbReference type="Pfam" id="PF25383">
    <property type="entry name" value="PH_alsin"/>
    <property type="match status" value="1"/>
</dbReference>
<dbReference type="GO" id="GO:0016197">
    <property type="term" value="P:endosomal transport"/>
    <property type="evidence" value="ECO:0007669"/>
    <property type="project" value="TreeGrafter"/>
</dbReference>
<dbReference type="InterPro" id="IPR000408">
    <property type="entry name" value="Reg_chr_condens"/>
</dbReference>
<feature type="domain" description="VPS9" evidence="5">
    <location>
        <begin position="1440"/>
        <end position="1582"/>
    </location>
</feature>
<gene>
    <name evidence="6" type="ORF">B4U79_07572</name>
</gene>
<dbReference type="Gene3D" id="1.20.1050.80">
    <property type="entry name" value="VPS9 domain"/>
    <property type="match status" value="1"/>
</dbReference>
<dbReference type="PANTHER" id="PTHR46089:SF2">
    <property type="entry name" value="ALSIN HOMOLOG"/>
    <property type="match status" value="1"/>
</dbReference>
<dbReference type="OrthoDB" id="48314at2759"/>
<feature type="repeat" description="RCC1" evidence="3">
    <location>
        <begin position="104"/>
        <end position="169"/>
    </location>
</feature>
<dbReference type="PROSITE" id="PS50012">
    <property type="entry name" value="RCC1_3"/>
    <property type="match status" value="5"/>
</dbReference>
<feature type="domain" description="PH" evidence="4">
    <location>
        <begin position="899"/>
        <end position="930"/>
    </location>
</feature>
<dbReference type="Pfam" id="PF13540">
    <property type="entry name" value="RCC1_2"/>
    <property type="match status" value="2"/>
</dbReference>
<dbReference type="Pfam" id="PF02493">
    <property type="entry name" value="MORN"/>
    <property type="match status" value="8"/>
</dbReference>
<feature type="repeat" description="RCC1" evidence="3">
    <location>
        <begin position="43"/>
        <end position="103"/>
    </location>
</feature>
<dbReference type="Gene3D" id="2.30.29.30">
    <property type="entry name" value="Pleckstrin-homology domain (PH domain)/Phosphotyrosine-binding domain (PTB)"/>
    <property type="match status" value="1"/>
</dbReference>
<evidence type="ECO:0000313" key="6">
    <source>
        <dbReference type="EMBL" id="RWS12808.1"/>
    </source>
</evidence>
<dbReference type="Pfam" id="PF25389">
    <property type="entry name" value="DH_ALS2"/>
    <property type="match status" value="1"/>
</dbReference>
<evidence type="ECO:0000313" key="7">
    <source>
        <dbReference type="Proteomes" id="UP000285301"/>
    </source>
</evidence>
<dbReference type="EMBL" id="NCKU01001201">
    <property type="protein sequence ID" value="RWS12808.1"/>
    <property type="molecule type" value="Genomic_DNA"/>
</dbReference>
<dbReference type="Gene3D" id="2.20.110.10">
    <property type="entry name" value="Histone H3 K4-specific methyltransferase SET7/9 N-terminal domain"/>
    <property type="match status" value="3"/>
</dbReference>
<organism evidence="6 7">
    <name type="scientific">Dinothrombium tinctorium</name>
    <dbReference type="NCBI Taxonomy" id="1965070"/>
    <lineage>
        <taxon>Eukaryota</taxon>
        <taxon>Metazoa</taxon>
        <taxon>Ecdysozoa</taxon>
        <taxon>Arthropoda</taxon>
        <taxon>Chelicerata</taxon>
        <taxon>Arachnida</taxon>
        <taxon>Acari</taxon>
        <taxon>Acariformes</taxon>
        <taxon>Trombidiformes</taxon>
        <taxon>Prostigmata</taxon>
        <taxon>Anystina</taxon>
        <taxon>Parasitengona</taxon>
        <taxon>Trombidioidea</taxon>
        <taxon>Trombidiidae</taxon>
        <taxon>Dinothrombium</taxon>
    </lineage>
</organism>
<dbReference type="InterPro" id="IPR003123">
    <property type="entry name" value="VPS9"/>
</dbReference>
<dbReference type="SUPFAM" id="SSF50985">
    <property type="entry name" value="RCC1/BLIP-II"/>
    <property type="match status" value="2"/>
</dbReference>
<dbReference type="InterPro" id="IPR009091">
    <property type="entry name" value="RCC1/BLIP-II"/>
</dbReference>
<dbReference type="InterPro" id="IPR051984">
    <property type="entry name" value="Alsin"/>
</dbReference>
<dbReference type="InterPro" id="IPR057248">
    <property type="entry name" value="Alsin-like_PH"/>
</dbReference>
<dbReference type="PROSITE" id="PS51205">
    <property type="entry name" value="VPS9"/>
    <property type="match status" value="1"/>
</dbReference>
<keyword evidence="1" id="KW-0344">Guanine-nucleotide releasing factor</keyword>
<dbReference type="SMART" id="SM00698">
    <property type="entry name" value="MORN"/>
    <property type="match status" value="8"/>
</dbReference>
<accession>A0A443RC00</accession>
<proteinExistence type="predicted"/>
<dbReference type="Pfam" id="PF02204">
    <property type="entry name" value="VPS9"/>
    <property type="match status" value="1"/>
</dbReference>